<evidence type="ECO:0000256" key="7">
    <source>
        <dbReference type="ARBA" id="ARBA00022842"/>
    </source>
</evidence>
<dbReference type="Pfam" id="PF02424">
    <property type="entry name" value="ApbE"/>
    <property type="match status" value="1"/>
</dbReference>
<keyword evidence="12" id="KW-0449">Lipoprotein</keyword>
<evidence type="ECO:0000256" key="3">
    <source>
        <dbReference type="ARBA" id="ARBA00022630"/>
    </source>
</evidence>
<sequence length="321" mass="36016">MVINKKYRALGTIIDLTVYNPMDEKLLDGAYELIKEYEDKLTVNRTSSEIMDINNASGKEAVSVSEISYKIVKKAIEISQKELGFNALIGPIVKLWHIGFADAQVPQNVEIIRKLALTDSFSVILNDEKRTVFLQKKGMELDLGGIAKGYIADAIKDYWTNQHVESGIINLGGNVLLVGTPAREDHLWNVGIQSPFSERNDPLGILKTEDYSVVTSGIYERFLKIAGKEYHHIFDPKTGYPVANDLASVTVVTKKSIDGEIWASLGFYKGIRETLKMLYGQKNVGLIFTTKDGKVYITENIAEKFKLTNQNFFLEEDSVLH</sequence>
<comment type="similarity">
    <text evidence="10">Belongs to the ApbE family.</text>
</comment>
<dbReference type="PANTHER" id="PTHR30040:SF2">
    <property type="entry name" value="FAD:PROTEIN FMN TRANSFERASE"/>
    <property type="match status" value="1"/>
</dbReference>
<evidence type="ECO:0000256" key="6">
    <source>
        <dbReference type="ARBA" id="ARBA00022827"/>
    </source>
</evidence>
<feature type="binding site" evidence="11">
    <location>
        <position position="145"/>
    </location>
    <ligand>
        <name>Mg(2+)</name>
        <dbReference type="ChEBI" id="CHEBI:18420"/>
    </ligand>
</feature>
<dbReference type="GO" id="GO:0016740">
    <property type="term" value="F:transferase activity"/>
    <property type="evidence" value="ECO:0007669"/>
    <property type="project" value="UniProtKB-UniRule"/>
</dbReference>
<accession>A0A0R1ML56</accession>
<evidence type="ECO:0000256" key="11">
    <source>
        <dbReference type="PIRSR" id="PIRSR006268-2"/>
    </source>
</evidence>
<keyword evidence="3 10" id="KW-0285">Flavoprotein</keyword>
<dbReference type="Proteomes" id="UP000051448">
    <property type="component" value="Unassembled WGS sequence"/>
</dbReference>
<dbReference type="STRING" id="1423759.FC92_GL001172"/>
<dbReference type="Gene3D" id="3.10.520.10">
    <property type="entry name" value="ApbE-like domains"/>
    <property type="match status" value="1"/>
</dbReference>
<proteinExistence type="inferred from homology"/>
<dbReference type="OrthoDB" id="9778595at2"/>
<evidence type="ECO:0000313" key="13">
    <source>
        <dbReference type="Proteomes" id="UP000051448"/>
    </source>
</evidence>
<keyword evidence="6 10" id="KW-0274">FAD</keyword>
<organism evidence="12 13">
    <name type="scientific">Liquorilactobacillus hordei DSM 19519</name>
    <dbReference type="NCBI Taxonomy" id="1423759"/>
    <lineage>
        <taxon>Bacteria</taxon>
        <taxon>Bacillati</taxon>
        <taxon>Bacillota</taxon>
        <taxon>Bacilli</taxon>
        <taxon>Lactobacillales</taxon>
        <taxon>Lactobacillaceae</taxon>
        <taxon>Liquorilactobacillus</taxon>
    </lineage>
</organism>
<gene>
    <name evidence="12" type="ORF">FC92_GL001172</name>
</gene>
<dbReference type="SUPFAM" id="SSF143631">
    <property type="entry name" value="ApbE-like"/>
    <property type="match status" value="1"/>
</dbReference>
<dbReference type="PIRSF" id="PIRSF006268">
    <property type="entry name" value="ApbE"/>
    <property type="match status" value="1"/>
</dbReference>
<reference evidence="12 13" key="1">
    <citation type="journal article" date="2015" name="Genome Announc.">
        <title>Expanding the biotechnology potential of lactobacilli through comparative genomics of 213 strains and associated genera.</title>
        <authorList>
            <person name="Sun Z."/>
            <person name="Harris H.M."/>
            <person name="McCann A."/>
            <person name="Guo C."/>
            <person name="Argimon S."/>
            <person name="Zhang W."/>
            <person name="Yang X."/>
            <person name="Jeffery I.B."/>
            <person name="Cooney J.C."/>
            <person name="Kagawa T.F."/>
            <person name="Liu W."/>
            <person name="Song Y."/>
            <person name="Salvetti E."/>
            <person name="Wrobel A."/>
            <person name="Rasinkangas P."/>
            <person name="Parkhill J."/>
            <person name="Rea M.C."/>
            <person name="O'Sullivan O."/>
            <person name="Ritari J."/>
            <person name="Douillard F.P."/>
            <person name="Paul Ross R."/>
            <person name="Yang R."/>
            <person name="Briner A.E."/>
            <person name="Felis G.E."/>
            <person name="de Vos W.M."/>
            <person name="Barrangou R."/>
            <person name="Klaenhammer T.R."/>
            <person name="Caufield P.W."/>
            <person name="Cui Y."/>
            <person name="Zhang H."/>
            <person name="O'Toole P.W."/>
        </authorList>
    </citation>
    <scope>NUCLEOTIDE SEQUENCE [LARGE SCALE GENOMIC DNA]</scope>
    <source>
        <strain evidence="12 13">DSM 19519</strain>
    </source>
</reference>
<evidence type="ECO:0000256" key="2">
    <source>
        <dbReference type="ARBA" id="ARBA00016337"/>
    </source>
</evidence>
<dbReference type="AlphaFoldDB" id="A0A0R1ML56"/>
<name>A0A0R1ML56_9LACO</name>
<dbReference type="InterPro" id="IPR003374">
    <property type="entry name" value="ApbE-like_sf"/>
</dbReference>
<dbReference type="EMBL" id="AZDX01000032">
    <property type="protein sequence ID" value="KRL06066.1"/>
    <property type="molecule type" value="Genomic_DNA"/>
</dbReference>
<evidence type="ECO:0000256" key="1">
    <source>
        <dbReference type="ARBA" id="ARBA00011955"/>
    </source>
</evidence>
<comment type="cofactor">
    <cofactor evidence="11">
        <name>Mg(2+)</name>
        <dbReference type="ChEBI" id="CHEBI:18420"/>
    </cofactor>
    <cofactor evidence="11">
        <name>Mn(2+)</name>
        <dbReference type="ChEBI" id="CHEBI:29035"/>
    </cofactor>
    <text evidence="11">Magnesium. Can also use manganese.</text>
</comment>
<dbReference type="EC" id="2.7.1.180" evidence="1 10"/>
<keyword evidence="4 10" id="KW-0808">Transferase</keyword>
<dbReference type="RefSeq" id="WP_057869991.1">
    <property type="nucleotide sequence ID" value="NZ_AZDX01000032.1"/>
</dbReference>
<evidence type="ECO:0000256" key="10">
    <source>
        <dbReference type="PIRNR" id="PIRNR006268"/>
    </source>
</evidence>
<feature type="binding site" evidence="11">
    <location>
        <position position="264"/>
    </location>
    <ligand>
        <name>Mg(2+)</name>
        <dbReference type="ChEBI" id="CHEBI:18420"/>
    </ligand>
</feature>
<evidence type="ECO:0000256" key="9">
    <source>
        <dbReference type="ARBA" id="ARBA00048540"/>
    </source>
</evidence>
<dbReference type="InterPro" id="IPR024932">
    <property type="entry name" value="ApbE"/>
</dbReference>
<dbReference type="PATRIC" id="fig|1423759.3.peg.1238"/>
<comment type="catalytic activity">
    <reaction evidence="9 10">
        <text>L-threonyl-[protein] + FAD = FMN-L-threonyl-[protein] + AMP + H(+)</text>
        <dbReference type="Rhea" id="RHEA:36847"/>
        <dbReference type="Rhea" id="RHEA-COMP:11060"/>
        <dbReference type="Rhea" id="RHEA-COMP:11061"/>
        <dbReference type="ChEBI" id="CHEBI:15378"/>
        <dbReference type="ChEBI" id="CHEBI:30013"/>
        <dbReference type="ChEBI" id="CHEBI:57692"/>
        <dbReference type="ChEBI" id="CHEBI:74257"/>
        <dbReference type="ChEBI" id="CHEBI:456215"/>
        <dbReference type="EC" id="2.7.1.180"/>
    </reaction>
</comment>
<evidence type="ECO:0000256" key="5">
    <source>
        <dbReference type="ARBA" id="ARBA00022723"/>
    </source>
</evidence>
<protein>
    <recommendedName>
        <fullName evidence="2 10">FAD:protein FMN transferase</fullName>
        <ecNumber evidence="1 10">2.7.1.180</ecNumber>
    </recommendedName>
    <alternativeName>
        <fullName evidence="8 10">Flavin transferase</fullName>
    </alternativeName>
</protein>
<evidence type="ECO:0000256" key="8">
    <source>
        <dbReference type="ARBA" id="ARBA00031306"/>
    </source>
</evidence>
<dbReference type="GO" id="GO:0046872">
    <property type="term" value="F:metal ion binding"/>
    <property type="evidence" value="ECO:0007669"/>
    <property type="project" value="UniProtKB-UniRule"/>
</dbReference>
<evidence type="ECO:0000256" key="4">
    <source>
        <dbReference type="ARBA" id="ARBA00022679"/>
    </source>
</evidence>
<dbReference type="PANTHER" id="PTHR30040">
    <property type="entry name" value="THIAMINE BIOSYNTHESIS LIPOPROTEIN APBE"/>
    <property type="match status" value="1"/>
</dbReference>
<keyword evidence="7 10" id="KW-0460">Magnesium</keyword>
<evidence type="ECO:0000313" key="12">
    <source>
        <dbReference type="EMBL" id="KRL06066.1"/>
    </source>
</evidence>
<dbReference type="GeneID" id="98310064"/>
<keyword evidence="13" id="KW-1185">Reference proteome</keyword>
<keyword evidence="5 10" id="KW-0479">Metal-binding</keyword>
<comment type="caution">
    <text evidence="12">The sequence shown here is derived from an EMBL/GenBank/DDBJ whole genome shotgun (WGS) entry which is preliminary data.</text>
</comment>